<evidence type="ECO:0000256" key="12">
    <source>
        <dbReference type="ARBA" id="ARBA00049020"/>
    </source>
</evidence>
<dbReference type="AlphaFoldDB" id="A0A9W8I6E5"/>
<evidence type="ECO:0000256" key="7">
    <source>
        <dbReference type="ARBA" id="ARBA00022857"/>
    </source>
</evidence>
<evidence type="ECO:0000259" key="13">
    <source>
        <dbReference type="Pfam" id="PF01872"/>
    </source>
</evidence>
<evidence type="ECO:0000256" key="6">
    <source>
        <dbReference type="ARBA" id="ARBA00022619"/>
    </source>
</evidence>
<evidence type="ECO:0000256" key="5">
    <source>
        <dbReference type="ARBA" id="ARBA00015035"/>
    </source>
</evidence>
<evidence type="ECO:0000256" key="4">
    <source>
        <dbReference type="ARBA" id="ARBA00012851"/>
    </source>
</evidence>
<dbReference type="Gene3D" id="3.40.430.10">
    <property type="entry name" value="Dihydrofolate Reductase, subunit A"/>
    <property type="match status" value="1"/>
</dbReference>
<protein>
    <recommendedName>
        <fullName evidence="5">2,5-diamino-6-ribosylamino-4(3H)-pyrimidinone 5'-phosphate reductase</fullName>
        <ecNumber evidence="4">1.1.1.302</ecNumber>
    </recommendedName>
    <alternativeName>
        <fullName evidence="10">2,5-diamino-6-(5-phospho-D-ribosylamino)pyrimidin-4(3H)-one reductase</fullName>
    </alternativeName>
    <alternativeName>
        <fullName evidence="9">2,5-diamino-6-ribitylamino-4(3H)-pyrimidinone 5'-phosphate synthase</fullName>
    </alternativeName>
</protein>
<comment type="caution">
    <text evidence="14">The sequence shown here is derived from an EMBL/GenBank/DDBJ whole genome shotgun (WGS) entry which is preliminary data.</text>
</comment>
<dbReference type="Pfam" id="PF01872">
    <property type="entry name" value="RibD_C"/>
    <property type="match status" value="1"/>
</dbReference>
<dbReference type="SUPFAM" id="SSF53597">
    <property type="entry name" value="Dihydrofolate reductase-like"/>
    <property type="match status" value="1"/>
</dbReference>
<dbReference type="PANTHER" id="PTHR38011:SF7">
    <property type="entry name" value="2,5-DIAMINO-6-RIBOSYLAMINO-4(3H)-PYRIMIDINONE 5'-PHOSPHATE REDUCTASE"/>
    <property type="match status" value="1"/>
</dbReference>
<comment type="function">
    <text evidence="1">Catalyzes an early step in riboflavin biosynthesis, the NADPH-dependent reduction of the ribose side chain of 2,5-diamino-6-ribosylamino-4(3H)-pyrimidinone 5'-phosphate, yielding 2,5-diamino-6-ribitylamino-4(3H)-pyrimidinone 5'-phosphate.</text>
</comment>
<dbReference type="EMBL" id="JANBUW010000096">
    <property type="protein sequence ID" value="KAJ2849199.1"/>
    <property type="molecule type" value="Genomic_DNA"/>
</dbReference>
<dbReference type="GO" id="GO:0008703">
    <property type="term" value="F:5-amino-6-(5-phosphoribosylamino)uracil reductase activity"/>
    <property type="evidence" value="ECO:0007669"/>
    <property type="project" value="InterPro"/>
</dbReference>
<evidence type="ECO:0000256" key="2">
    <source>
        <dbReference type="ARBA" id="ARBA00005104"/>
    </source>
</evidence>
<dbReference type="InterPro" id="IPR050765">
    <property type="entry name" value="Riboflavin_Biosynth_HTPR"/>
</dbReference>
<evidence type="ECO:0000256" key="1">
    <source>
        <dbReference type="ARBA" id="ARBA00003555"/>
    </source>
</evidence>
<evidence type="ECO:0000256" key="10">
    <source>
        <dbReference type="ARBA" id="ARBA00031630"/>
    </source>
</evidence>
<keyword evidence="7" id="KW-0521">NADP</keyword>
<accession>A0A9W8I6E5</accession>
<dbReference type="InterPro" id="IPR002734">
    <property type="entry name" value="RibDG_C"/>
</dbReference>
<dbReference type="Proteomes" id="UP001139887">
    <property type="component" value="Unassembled WGS sequence"/>
</dbReference>
<dbReference type="PANTHER" id="PTHR38011">
    <property type="entry name" value="DIHYDROFOLATE REDUCTASE FAMILY PROTEIN (AFU_ORTHOLOGUE AFUA_8G06820)"/>
    <property type="match status" value="1"/>
</dbReference>
<evidence type="ECO:0000256" key="3">
    <source>
        <dbReference type="ARBA" id="ARBA00009723"/>
    </source>
</evidence>
<name>A0A9W8I6E5_9FUNG</name>
<evidence type="ECO:0000256" key="9">
    <source>
        <dbReference type="ARBA" id="ARBA00030073"/>
    </source>
</evidence>
<comment type="catalytic activity">
    <reaction evidence="11">
        <text>2,5-diamino-6-(1-D-ribitylamino)pyrimidin-4(3H)-one 5'-phosphate + NAD(+) = 2,5-diamino-6-(1-D-ribosylamino)pyrimidin-4(3H)-one 5'-phosphate + NADH + H(+)</text>
        <dbReference type="Rhea" id="RHEA:27274"/>
        <dbReference type="ChEBI" id="CHEBI:15378"/>
        <dbReference type="ChEBI" id="CHEBI:57540"/>
        <dbReference type="ChEBI" id="CHEBI:57945"/>
        <dbReference type="ChEBI" id="CHEBI:58890"/>
        <dbReference type="ChEBI" id="CHEBI:59545"/>
        <dbReference type="EC" id="1.1.1.302"/>
    </reaction>
</comment>
<comment type="pathway">
    <text evidence="2">Cofactor biosynthesis; riboflavin biosynthesis.</text>
</comment>
<evidence type="ECO:0000313" key="14">
    <source>
        <dbReference type="EMBL" id="KAJ2849199.1"/>
    </source>
</evidence>
<dbReference type="EC" id="1.1.1.302" evidence="4"/>
<feature type="domain" description="Bacterial bifunctional deaminase-reductase C-terminal" evidence="13">
    <location>
        <begin position="28"/>
        <end position="214"/>
    </location>
</feature>
<organism evidence="14 15">
    <name type="scientific">Coemansia brasiliensis</name>
    <dbReference type="NCBI Taxonomy" id="2650707"/>
    <lineage>
        <taxon>Eukaryota</taxon>
        <taxon>Fungi</taxon>
        <taxon>Fungi incertae sedis</taxon>
        <taxon>Zoopagomycota</taxon>
        <taxon>Kickxellomycotina</taxon>
        <taxon>Kickxellomycetes</taxon>
        <taxon>Kickxellales</taxon>
        <taxon>Kickxellaceae</taxon>
        <taxon>Coemansia</taxon>
    </lineage>
</organism>
<reference evidence="14" key="1">
    <citation type="submission" date="2022-07" db="EMBL/GenBank/DDBJ databases">
        <title>Phylogenomic reconstructions and comparative analyses of Kickxellomycotina fungi.</title>
        <authorList>
            <person name="Reynolds N.K."/>
            <person name="Stajich J.E."/>
            <person name="Barry K."/>
            <person name="Grigoriev I.V."/>
            <person name="Crous P."/>
            <person name="Smith M.E."/>
        </authorList>
    </citation>
    <scope>NUCLEOTIDE SEQUENCE</scope>
    <source>
        <strain evidence="14">NRRL 1566</strain>
    </source>
</reference>
<keyword evidence="8 14" id="KW-0560">Oxidoreductase</keyword>
<proteinExistence type="inferred from homology"/>
<keyword evidence="15" id="KW-1185">Reference proteome</keyword>
<comment type="similarity">
    <text evidence="3">Belongs to the HTP reductase family.</text>
</comment>
<evidence type="ECO:0000313" key="15">
    <source>
        <dbReference type="Proteomes" id="UP001139887"/>
    </source>
</evidence>
<sequence length="248" mass="27234">MDDCIYSQAASFVSQLPQSPARSHKDQPAVTLTFAQSLDGKISLPNHQLHLSGPESMAMTHHLRAVHDAILVGVETVICDNPQLNVRHMSQSQLSSVENPQPVVLDSRLRIPLNARLLTAPQTDPRLKMPLIFTGPQYDPACRTILERMGAHVIVVSCSEGRLQLNEVMRELQRRGILRLMVEGGARVIQSFMASDLCTTVIITIAPIYVGSEGVSASLMPCSSLNPQLYQPFGRDVVMVANSCIRDD</sequence>
<gene>
    <name evidence="14" type="primary">RIB7</name>
    <name evidence="14" type="ORF">IWW36_002798</name>
</gene>
<keyword evidence="6" id="KW-0686">Riboflavin biosynthesis</keyword>
<dbReference type="InterPro" id="IPR024072">
    <property type="entry name" value="DHFR-like_dom_sf"/>
</dbReference>
<evidence type="ECO:0000256" key="11">
    <source>
        <dbReference type="ARBA" id="ARBA00047550"/>
    </source>
</evidence>
<comment type="catalytic activity">
    <reaction evidence="12">
        <text>2,5-diamino-6-(1-D-ribitylamino)pyrimidin-4(3H)-one 5'-phosphate + NADP(+) = 2,5-diamino-6-(1-D-ribosylamino)pyrimidin-4(3H)-one 5'-phosphate + NADPH + H(+)</text>
        <dbReference type="Rhea" id="RHEA:27278"/>
        <dbReference type="ChEBI" id="CHEBI:15378"/>
        <dbReference type="ChEBI" id="CHEBI:57783"/>
        <dbReference type="ChEBI" id="CHEBI:58349"/>
        <dbReference type="ChEBI" id="CHEBI:58890"/>
        <dbReference type="ChEBI" id="CHEBI:59545"/>
        <dbReference type="EC" id="1.1.1.302"/>
    </reaction>
</comment>
<dbReference type="OrthoDB" id="5432at2759"/>
<dbReference type="GO" id="GO:0009231">
    <property type="term" value="P:riboflavin biosynthetic process"/>
    <property type="evidence" value="ECO:0007669"/>
    <property type="project" value="UniProtKB-KW"/>
</dbReference>
<evidence type="ECO:0000256" key="8">
    <source>
        <dbReference type="ARBA" id="ARBA00023002"/>
    </source>
</evidence>